<dbReference type="OrthoDB" id="1117124at2"/>
<keyword evidence="1" id="KW-0812">Transmembrane</keyword>
<feature type="transmembrane region" description="Helical" evidence="1">
    <location>
        <begin position="408"/>
        <end position="429"/>
    </location>
</feature>
<reference evidence="2" key="1">
    <citation type="submission" date="2020-04" db="EMBL/GenBank/DDBJ databases">
        <title>Nitratireductor sp. nov. isolated from mangrove soil.</title>
        <authorList>
            <person name="Ye Y."/>
        </authorList>
    </citation>
    <scope>NUCLEOTIDE SEQUENCE</scope>
    <source>
        <strain evidence="2">SY7</strain>
    </source>
</reference>
<gene>
    <name evidence="2" type="ORF">FQ775_07390</name>
</gene>
<proteinExistence type="predicted"/>
<feature type="transmembrane region" description="Helical" evidence="1">
    <location>
        <begin position="283"/>
        <end position="304"/>
    </location>
</feature>
<feature type="transmembrane region" description="Helical" evidence="1">
    <location>
        <begin position="343"/>
        <end position="361"/>
    </location>
</feature>
<accession>A0A5B8KX91</accession>
<keyword evidence="3" id="KW-1185">Reference proteome</keyword>
<organism evidence="2 3">
    <name type="scientific">Nitratireductor mangrovi</name>
    <dbReference type="NCBI Taxonomy" id="2599600"/>
    <lineage>
        <taxon>Bacteria</taxon>
        <taxon>Pseudomonadati</taxon>
        <taxon>Pseudomonadota</taxon>
        <taxon>Alphaproteobacteria</taxon>
        <taxon>Hyphomicrobiales</taxon>
        <taxon>Phyllobacteriaceae</taxon>
        <taxon>Nitratireductor</taxon>
    </lineage>
</organism>
<feature type="transmembrane region" description="Helical" evidence="1">
    <location>
        <begin position="130"/>
        <end position="148"/>
    </location>
</feature>
<keyword evidence="1" id="KW-1133">Transmembrane helix</keyword>
<keyword evidence="1" id="KW-0472">Membrane</keyword>
<dbReference type="Gene3D" id="1.20.1250.20">
    <property type="entry name" value="MFS general substrate transporter like domains"/>
    <property type="match status" value="1"/>
</dbReference>
<dbReference type="PANTHER" id="PTHR23526">
    <property type="entry name" value="INTEGRAL MEMBRANE TRANSPORT PROTEIN-RELATED"/>
    <property type="match status" value="1"/>
</dbReference>
<dbReference type="InterPro" id="IPR052528">
    <property type="entry name" value="Sugar_transport-like"/>
</dbReference>
<dbReference type="PANTHER" id="PTHR23526:SF4">
    <property type="entry name" value="INTEGRAL MEMBRANE TRANSPORT PROTEIN"/>
    <property type="match status" value="1"/>
</dbReference>
<feature type="transmembrane region" description="Helical" evidence="1">
    <location>
        <begin position="195"/>
        <end position="219"/>
    </location>
</feature>
<evidence type="ECO:0000256" key="1">
    <source>
        <dbReference type="SAM" id="Phobius"/>
    </source>
</evidence>
<evidence type="ECO:0000313" key="2">
    <source>
        <dbReference type="EMBL" id="QDZ00215.1"/>
    </source>
</evidence>
<dbReference type="SUPFAM" id="SSF103473">
    <property type="entry name" value="MFS general substrate transporter"/>
    <property type="match status" value="1"/>
</dbReference>
<dbReference type="RefSeq" id="WP_146298864.1">
    <property type="nucleotide sequence ID" value="NZ_CP042301.2"/>
</dbReference>
<name>A0A5B8KX91_9HYPH</name>
<feature type="transmembrane region" description="Helical" evidence="1">
    <location>
        <begin position="381"/>
        <end position="402"/>
    </location>
</feature>
<dbReference type="KEGG" id="niy:FQ775_07390"/>
<protein>
    <submittedName>
        <fullName evidence="2">MFS transporter permease</fullName>
    </submittedName>
</protein>
<feature type="transmembrane region" description="Helical" evidence="1">
    <location>
        <begin position="316"/>
        <end position="337"/>
    </location>
</feature>
<feature type="transmembrane region" description="Helical" evidence="1">
    <location>
        <begin position="168"/>
        <end position="189"/>
    </location>
</feature>
<feature type="transmembrane region" description="Helical" evidence="1">
    <location>
        <begin position="251"/>
        <end position="271"/>
    </location>
</feature>
<dbReference type="EMBL" id="CP042301">
    <property type="protein sequence ID" value="QDZ00215.1"/>
    <property type="molecule type" value="Genomic_DNA"/>
</dbReference>
<sequence>MRGFCKDRGLLVDNDELAQVCRDLPETACQEQPRNYGLHVASLILTKAGEGLADIKLVVAWLLDAIGAPTWAIGLLVPVRESLAMLPQLLISARIRQLHIRKTVYVTGCIVQGFAIIGIGLVGLTLTGTTAGVIAISLIAAFALGRSISSISHKDVLAKTVDRGRRGAVSGIGGTVAAAATLLLATGYSTGWVPLTVLFVASAVILGGMAWLFAALVFASIREYPGATEGGIYGLAAVVSQLRLLRSDAQLQWIIATRALLLSTALAPPYFIALSGDREPSGLGTLGLFMMAAAAATLSSSYFWGKLADRSSRKVLMYAAALASLANAVAALTALVIPERLLSAPLLPALLFVLVIAHQGVRLGRSVHIVDMADLDNRATYTALSNSVVGLLLLAGSVFGVIAQWFGVGTVLALFALMALTAIPAAARLDEVQTTEAVR</sequence>
<feature type="transmembrane region" description="Helical" evidence="1">
    <location>
        <begin position="104"/>
        <end position="124"/>
    </location>
</feature>
<evidence type="ECO:0000313" key="3">
    <source>
        <dbReference type="Proteomes" id="UP000321389"/>
    </source>
</evidence>
<dbReference type="Proteomes" id="UP000321389">
    <property type="component" value="Chromosome"/>
</dbReference>
<dbReference type="AlphaFoldDB" id="A0A5B8KX91"/>
<dbReference type="InterPro" id="IPR036259">
    <property type="entry name" value="MFS_trans_sf"/>
</dbReference>